<name>A0A2I0JQ68_PUNGR</name>
<keyword evidence="7" id="KW-0131">Cell cycle</keyword>
<evidence type="ECO:0000256" key="1">
    <source>
        <dbReference type="ARBA" id="ARBA00004123"/>
    </source>
</evidence>
<accession>A0A2I0JQ68</accession>
<dbReference type="AlphaFoldDB" id="A0A2I0JQ68"/>
<keyword evidence="10" id="KW-1185">Reference proteome</keyword>
<organism evidence="9 10">
    <name type="scientific">Punica granatum</name>
    <name type="common">Pomegranate</name>
    <dbReference type="NCBI Taxonomy" id="22663"/>
    <lineage>
        <taxon>Eukaryota</taxon>
        <taxon>Viridiplantae</taxon>
        <taxon>Streptophyta</taxon>
        <taxon>Embryophyta</taxon>
        <taxon>Tracheophyta</taxon>
        <taxon>Spermatophyta</taxon>
        <taxon>Magnoliopsida</taxon>
        <taxon>eudicotyledons</taxon>
        <taxon>Gunneridae</taxon>
        <taxon>Pentapetalae</taxon>
        <taxon>rosids</taxon>
        <taxon>malvids</taxon>
        <taxon>Myrtales</taxon>
        <taxon>Lythraceae</taxon>
        <taxon>Punica</taxon>
    </lineage>
</organism>
<comment type="similarity">
    <text evidence="2">Belongs to the SCC4/mau-2 family.</text>
</comment>
<dbReference type="STRING" id="22663.A0A2I0JQ68"/>
<comment type="subcellular location">
    <subcellularLocation>
        <location evidence="1">Nucleus</location>
    </subcellularLocation>
</comment>
<dbReference type="InterPro" id="IPR011990">
    <property type="entry name" value="TPR-like_helical_dom_sf"/>
</dbReference>
<evidence type="ECO:0000256" key="2">
    <source>
        <dbReference type="ARBA" id="ARBA00008585"/>
    </source>
</evidence>
<dbReference type="GO" id="GO:0005634">
    <property type="term" value="C:nucleus"/>
    <property type="evidence" value="ECO:0007669"/>
    <property type="project" value="UniProtKB-SubCell"/>
</dbReference>
<dbReference type="EMBL" id="PGOL01001388">
    <property type="protein sequence ID" value="PKI58449.1"/>
    <property type="molecule type" value="Genomic_DNA"/>
</dbReference>
<keyword evidence="4" id="KW-0498">Mitosis</keyword>
<evidence type="ECO:0000256" key="5">
    <source>
        <dbReference type="ARBA" id="ARBA00022829"/>
    </source>
</evidence>
<evidence type="ECO:0000256" key="6">
    <source>
        <dbReference type="ARBA" id="ARBA00023242"/>
    </source>
</evidence>
<dbReference type="GO" id="GO:0007059">
    <property type="term" value="P:chromosome segregation"/>
    <property type="evidence" value="ECO:0007669"/>
    <property type="project" value="UniProtKB-KW"/>
</dbReference>
<evidence type="ECO:0000256" key="4">
    <source>
        <dbReference type="ARBA" id="ARBA00022776"/>
    </source>
</evidence>
<dbReference type="Proteomes" id="UP000233551">
    <property type="component" value="Unassembled WGS sequence"/>
</dbReference>
<dbReference type="GO" id="GO:0007064">
    <property type="term" value="P:mitotic sister chromatid cohesion"/>
    <property type="evidence" value="ECO:0007669"/>
    <property type="project" value="InterPro"/>
</dbReference>
<comment type="caution">
    <text evidence="9">The sequence shown here is derived from an EMBL/GenBank/DDBJ whole genome shotgun (WGS) entry which is preliminary data.</text>
</comment>
<dbReference type="PANTHER" id="PTHR21394">
    <property type="entry name" value="MAU2 CHROMATID COHESION FACTOR HOMOLOG"/>
    <property type="match status" value="1"/>
</dbReference>
<feature type="signal peptide" evidence="8">
    <location>
        <begin position="1"/>
        <end position="32"/>
    </location>
</feature>
<evidence type="ECO:0000256" key="8">
    <source>
        <dbReference type="SAM" id="SignalP"/>
    </source>
</evidence>
<dbReference type="GO" id="GO:0051301">
    <property type="term" value="P:cell division"/>
    <property type="evidence" value="ECO:0007669"/>
    <property type="project" value="UniProtKB-KW"/>
</dbReference>
<protein>
    <submittedName>
        <fullName evidence="9">Uncharacterized protein</fullName>
    </submittedName>
</protein>
<evidence type="ECO:0000313" key="9">
    <source>
        <dbReference type="EMBL" id="PKI58449.1"/>
    </source>
</evidence>
<evidence type="ECO:0000313" key="10">
    <source>
        <dbReference type="Proteomes" id="UP000233551"/>
    </source>
</evidence>
<evidence type="ECO:0000256" key="7">
    <source>
        <dbReference type="ARBA" id="ARBA00023306"/>
    </source>
</evidence>
<proteinExistence type="inferred from homology"/>
<sequence length="166" mass="18598">MTHAHLGNLQLVAQYLTILGSLALALHDTVQAREILRSALTLAKKLYDIPTQIWVLSVLTALYQEVGEKGNEMENAEYHRKKAGDLQKRLADAHSSIHHIELVDKVKVEAMQFQDLDMKRLLGGPSMRANLDIPESVGLSAPAPNTYTSRLVDLDLDTGRRTKRKY</sequence>
<keyword evidence="6" id="KW-0539">Nucleus</keyword>
<keyword evidence="5" id="KW-0159">Chromosome partition</keyword>
<dbReference type="Gene3D" id="1.25.40.10">
    <property type="entry name" value="Tetratricopeptide repeat domain"/>
    <property type="match status" value="1"/>
</dbReference>
<dbReference type="InterPro" id="IPR019440">
    <property type="entry name" value="MAU2"/>
</dbReference>
<reference evidence="9 10" key="1">
    <citation type="submission" date="2017-11" db="EMBL/GenBank/DDBJ databases">
        <title>De-novo sequencing of pomegranate (Punica granatum L.) genome.</title>
        <authorList>
            <person name="Akparov Z."/>
            <person name="Amiraslanov A."/>
            <person name="Hajiyeva S."/>
            <person name="Abbasov M."/>
            <person name="Kaur K."/>
            <person name="Hamwieh A."/>
            <person name="Solovyev V."/>
            <person name="Salamov A."/>
            <person name="Braich B."/>
            <person name="Kosarev P."/>
            <person name="Mahmoud A."/>
            <person name="Hajiyev E."/>
            <person name="Babayeva S."/>
            <person name="Izzatullayeva V."/>
            <person name="Mammadov A."/>
            <person name="Mammadov A."/>
            <person name="Sharifova S."/>
            <person name="Ojaghi J."/>
            <person name="Eynullazada K."/>
            <person name="Bayramov B."/>
            <person name="Abdulazimova A."/>
            <person name="Shahmuradov I."/>
        </authorList>
    </citation>
    <scope>NUCLEOTIDE SEQUENCE [LARGE SCALE GENOMIC DNA]</scope>
    <source>
        <strain evidence="10">cv. AG2017</strain>
        <tissue evidence="9">Leaf</tissue>
    </source>
</reference>
<gene>
    <name evidence="9" type="ORF">CRG98_021134</name>
</gene>
<evidence type="ECO:0000256" key="3">
    <source>
        <dbReference type="ARBA" id="ARBA00022618"/>
    </source>
</evidence>
<feature type="chain" id="PRO_5014116684" evidence="8">
    <location>
        <begin position="33"/>
        <end position="166"/>
    </location>
</feature>
<keyword evidence="8" id="KW-0732">Signal</keyword>
<keyword evidence="3" id="KW-0132">Cell division</keyword>